<protein>
    <recommendedName>
        <fullName evidence="1">Rhodanese domain-containing protein</fullName>
    </recommendedName>
</protein>
<dbReference type="PANTHER" id="PTHR43031:SF16">
    <property type="entry name" value="OXIDOREDUCTASE"/>
    <property type="match status" value="1"/>
</dbReference>
<feature type="non-terminal residue" evidence="2">
    <location>
        <position position="234"/>
    </location>
</feature>
<dbReference type="Gene3D" id="3.40.250.10">
    <property type="entry name" value="Rhodanese-like domain"/>
    <property type="match status" value="1"/>
</dbReference>
<comment type="caution">
    <text evidence="2">The sequence shown here is derived from an EMBL/GenBank/DDBJ whole genome shotgun (WGS) entry which is preliminary data.</text>
</comment>
<accession>X0RVX8</accession>
<dbReference type="AlphaFoldDB" id="X0RVX8"/>
<dbReference type="PROSITE" id="PS50206">
    <property type="entry name" value="RHODANESE_3"/>
    <property type="match status" value="1"/>
</dbReference>
<dbReference type="PANTHER" id="PTHR43031">
    <property type="entry name" value="FAD-DEPENDENT OXIDOREDUCTASE"/>
    <property type="match status" value="1"/>
</dbReference>
<dbReference type="EMBL" id="BARS01005031">
    <property type="protein sequence ID" value="GAF67917.1"/>
    <property type="molecule type" value="Genomic_DNA"/>
</dbReference>
<dbReference type="Pfam" id="PF00581">
    <property type="entry name" value="Rhodanese"/>
    <property type="match status" value="1"/>
</dbReference>
<sequence>MIKAPTVRKGITIGLALVLILGFAPQISSLETNQNAIREAAEIVFEDGTRFMTADVLYENLNDGDPDNDPTIISLRSAEDYAKGHVPGAIRMDIKTLFAAEGLAAIPPDRAVVFVCYTGQSASRATSALNMLGYDAFALKFGMSAWTGDPEVFVKRFDPDAHTFDYTVDLEAHQAGGPYLAPDPLATTVAGAAEAAFEDGARFMTADVLYENLNDGDSGNDPTIISLRSADDYA</sequence>
<evidence type="ECO:0000259" key="1">
    <source>
        <dbReference type="PROSITE" id="PS50206"/>
    </source>
</evidence>
<dbReference type="InterPro" id="IPR050229">
    <property type="entry name" value="GlpE_sulfurtransferase"/>
</dbReference>
<dbReference type="InterPro" id="IPR036873">
    <property type="entry name" value="Rhodanese-like_dom_sf"/>
</dbReference>
<name>X0RVX8_9ZZZZ</name>
<gene>
    <name evidence="2" type="ORF">S01H1_09851</name>
</gene>
<dbReference type="SMART" id="SM00450">
    <property type="entry name" value="RHOD"/>
    <property type="match status" value="1"/>
</dbReference>
<dbReference type="InterPro" id="IPR001763">
    <property type="entry name" value="Rhodanese-like_dom"/>
</dbReference>
<proteinExistence type="predicted"/>
<organism evidence="2">
    <name type="scientific">marine sediment metagenome</name>
    <dbReference type="NCBI Taxonomy" id="412755"/>
    <lineage>
        <taxon>unclassified sequences</taxon>
        <taxon>metagenomes</taxon>
        <taxon>ecological metagenomes</taxon>
    </lineage>
</organism>
<dbReference type="SUPFAM" id="SSF52821">
    <property type="entry name" value="Rhodanese/Cell cycle control phosphatase"/>
    <property type="match status" value="1"/>
</dbReference>
<reference evidence="2" key="1">
    <citation type="journal article" date="2014" name="Front. Microbiol.">
        <title>High frequency of phylogenetically diverse reductive dehalogenase-homologous genes in deep subseafloor sedimentary metagenomes.</title>
        <authorList>
            <person name="Kawai M."/>
            <person name="Futagami T."/>
            <person name="Toyoda A."/>
            <person name="Takaki Y."/>
            <person name="Nishi S."/>
            <person name="Hori S."/>
            <person name="Arai W."/>
            <person name="Tsubouchi T."/>
            <person name="Morono Y."/>
            <person name="Uchiyama I."/>
            <person name="Ito T."/>
            <person name="Fujiyama A."/>
            <person name="Inagaki F."/>
            <person name="Takami H."/>
        </authorList>
    </citation>
    <scope>NUCLEOTIDE SEQUENCE</scope>
    <source>
        <strain evidence="2">Expedition CK06-06</strain>
    </source>
</reference>
<dbReference type="CDD" id="cd00158">
    <property type="entry name" value="RHOD"/>
    <property type="match status" value="1"/>
</dbReference>
<feature type="domain" description="Rhodanese" evidence="1">
    <location>
        <begin position="66"/>
        <end position="155"/>
    </location>
</feature>
<evidence type="ECO:0000313" key="2">
    <source>
        <dbReference type="EMBL" id="GAF67917.1"/>
    </source>
</evidence>